<dbReference type="PATRIC" id="fig|1069642.3.peg.871"/>
<organism evidence="2 3">
    <name type="scientific">Bdellovibrio bacteriovorus str. Tiberius</name>
    <dbReference type="NCBI Taxonomy" id="1069642"/>
    <lineage>
        <taxon>Bacteria</taxon>
        <taxon>Pseudomonadati</taxon>
        <taxon>Bdellovibrionota</taxon>
        <taxon>Bdellovibrionia</taxon>
        <taxon>Bdellovibrionales</taxon>
        <taxon>Pseudobdellovibrionaceae</taxon>
        <taxon>Bdellovibrio</taxon>
    </lineage>
</organism>
<sequence>MENFLNSLPKPVLAILVLVVAIIAFMIMSPPHSVCDTQADAFKELQKGNIFPTDYKKSKIPPTVVRAKEACQLGNSAGSCYEYFTILREVAEGVGKASAECTSQLYGINEVRSNLNDGIELMARLAWGTKPPEMGLERFGWMQDAEIAIFCRLKNIYTRANGEEAWTNFRKKVYEKFPGEELPPSADPALVAVEPRKATQVLSEQDIWNRSLFSVRCEVY</sequence>
<protein>
    <submittedName>
        <fullName evidence="2">Uncharacterized protein</fullName>
    </submittedName>
</protein>
<name>K7YLE2_BDEBC</name>
<dbReference type="KEGG" id="bbat:Bdt_0886"/>
<keyword evidence="1" id="KW-0472">Membrane</keyword>
<keyword evidence="1" id="KW-0812">Transmembrane</keyword>
<gene>
    <name evidence="2" type="ORF">Bdt_0886</name>
</gene>
<dbReference type="EMBL" id="CP002930">
    <property type="protein sequence ID" value="AFY00586.1"/>
    <property type="molecule type" value="Genomic_DNA"/>
</dbReference>
<keyword evidence="1" id="KW-1133">Transmembrane helix</keyword>
<evidence type="ECO:0000313" key="3">
    <source>
        <dbReference type="Proteomes" id="UP000010074"/>
    </source>
</evidence>
<accession>K7YLE2</accession>
<dbReference type="RefSeq" id="WP_015090061.1">
    <property type="nucleotide sequence ID" value="NC_019567.1"/>
</dbReference>
<dbReference type="OrthoDB" id="5291139at2"/>
<evidence type="ECO:0000256" key="1">
    <source>
        <dbReference type="SAM" id="Phobius"/>
    </source>
</evidence>
<reference evidence="2 3" key="1">
    <citation type="journal article" date="2012" name="BMC Genomics">
        <title>Genome analysis of a simultaneously predatory and prey-independent, novel Bdellovibrio bacteriovorus from the River Tiber, supports in silico predictions of both ancient and recent lateral gene transfer from diverse bacteria.</title>
        <authorList>
            <person name="Hobley L."/>
            <person name="Lerner T.R."/>
            <person name="Williams L.E."/>
            <person name="Lambert C."/>
            <person name="Till R."/>
            <person name="Milner D.S."/>
            <person name="Basford S.M."/>
            <person name="Capeness M.J."/>
            <person name="Fenton A.K."/>
            <person name="Atterbury R.J."/>
            <person name="Harris M.A."/>
            <person name="Sockett R.E."/>
        </authorList>
    </citation>
    <scope>NUCLEOTIDE SEQUENCE [LARGE SCALE GENOMIC DNA]</scope>
    <source>
        <strain evidence="2 3">Tiberius</strain>
    </source>
</reference>
<dbReference type="Proteomes" id="UP000010074">
    <property type="component" value="Chromosome"/>
</dbReference>
<evidence type="ECO:0000313" key="2">
    <source>
        <dbReference type="EMBL" id="AFY00586.1"/>
    </source>
</evidence>
<dbReference type="HOGENOM" id="CLU_1253902_0_0_7"/>
<proteinExistence type="predicted"/>
<dbReference type="AlphaFoldDB" id="K7YLE2"/>
<feature type="transmembrane region" description="Helical" evidence="1">
    <location>
        <begin position="12"/>
        <end position="29"/>
    </location>
</feature>